<organism evidence="1 2">
    <name type="scientific">Eretmocerus hayati</name>
    <dbReference type="NCBI Taxonomy" id="131215"/>
    <lineage>
        <taxon>Eukaryota</taxon>
        <taxon>Metazoa</taxon>
        <taxon>Ecdysozoa</taxon>
        <taxon>Arthropoda</taxon>
        <taxon>Hexapoda</taxon>
        <taxon>Insecta</taxon>
        <taxon>Pterygota</taxon>
        <taxon>Neoptera</taxon>
        <taxon>Endopterygota</taxon>
        <taxon>Hymenoptera</taxon>
        <taxon>Apocrita</taxon>
        <taxon>Proctotrupomorpha</taxon>
        <taxon>Chalcidoidea</taxon>
        <taxon>Aphelinidae</taxon>
        <taxon>Aphelininae</taxon>
        <taxon>Eretmocerus</taxon>
    </lineage>
</organism>
<evidence type="ECO:0000313" key="1">
    <source>
        <dbReference type="EMBL" id="KAJ8682167.1"/>
    </source>
</evidence>
<accession>A0ACC2PIC9</accession>
<proteinExistence type="predicted"/>
<gene>
    <name evidence="1" type="ORF">QAD02_017959</name>
</gene>
<dbReference type="EMBL" id="CM056741">
    <property type="protein sequence ID" value="KAJ8682167.1"/>
    <property type="molecule type" value="Genomic_DNA"/>
</dbReference>
<evidence type="ECO:0000313" key="2">
    <source>
        <dbReference type="Proteomes" id="UP001239111"/>
    </source>
</evidence>
<dbReference type="Proteomes" id="UP001239111">
    <property type="component" value="Chromosome 1"/>
</dbReference>
<comment type="caution">
    <text evidence="1">The sequence shown here is derived from an EMBL/GenBank/DDBJ whole genome shotgun (WGS) entry which is preliminary data.</text>
</comment>
<reference evidence="1" key="1">
    <citation type="submission" date="2023-04" db="EMBL/GenBank/DDBJ databases">
        <title>A chromosome-level genome assembly of the parasitoid wasp Eretmocerus hayati.</title>
        <authorList>
            <person name="Zhong Y."/>
            <person name="Liu S."/>
            <person name="Liu Y."/>
        </authorList>
    </citation>
    <scope>NUCLEOTIDE SEQUENCE</scope>
    <source>
        <strain evidence="1">ZJU_SS_LIU_2023</strain>
    </source>
</reference>
<keyword evidence="2" id="KW-1185">Reference proteome</keyword>
<protein>
    <submittedName>
        <fullName evidence="1">Uncharacterized protein</fullName>
    </submittedName>
</protein>
<sequence length="630" mass="72863">MNWSTTWANINKAMNHLLNNIERELSPHKVNVIVPSTDELSPLAKDIVQEVNQNMICNIRDYESLAWVADTNWTDQWFGYPLDQISERLSLTLGVLEVNNETSIQFYLSEMLKNFHLLNPSTRGEYLLNFITNKRMNLKSFLHKAWSEKFLDLTVLEWITADQHEELGINSSYTAISEILVHSYNPFNSSFQEVTLMGLIDLFPDKVGDLHGFPLNIAERSPILNNQDQMLLKSLYNSMNSKGYPQGGLVGNTRMRPNCPISAYDILVPFGLTSEFFDKSSQTYYKYHILQSYVPVSFEAHFYLMRKKSYERRISTAALLTFASLTFTAFIFAVWARLLGFRESNWSFLNIFTAQMGGSIQYTGPMRLSKMIYQMSIYIATSMIVTIGSDYMFQIFTWHQGMVEIKTMADLANSNMDLVMEEYDYASLKYGYSLLIDSDPNLQKVFHSLRIQRMNRGSSTFCRGQINDSDIIDESVNLCFEYEENEDLVLVSDSTVQVDKIQDPIIDELVQIKLGKNPFFKHRLEELILKFSQMGLIKLWWSRDYDENWKARKRFVNLFKTGNSLNKEEPLENQLWPVLGVGYVLGCVVLIGELLWKKLIAKSEIGRLMSSFYRESRAFSVGIPRSVGRR</sequence>
<name>A0ACC2PIC9_9HYME</name>